<name>W9UWG1_9GAMM</name>
<dbReference type="PANTHER" id="PTHR34475">
    <property type="match status" value="1"/>
</dbReference>
<sequence length="172" mass="19440">MSTGDHNQDYRSENGFPGHELRMERESKHLTLSQVATDLHLMPKVIAAIESSKPQTFHNPVFMRGYIRNYANYLGLDAKKYTVAFERLGTVNLAPPVIKSTNSVKQRDPFKVPFARGVSWLFVLTMLGVIFWWSQEQYRVVPSDASSLTATMTDIASESERLIDEGFLAPDA</sequence>
<dbReference type="CDD" id="cd00093">
    <property type="entry name" value="HTH_XRE"/>
    <property type="match status" value="1"/>
</dbReference>
<dbReference type="Proteomes" id="UP000019464">
    <property type="component" value="Unassembled WGS sequence"/>
</dbReference>
<dbReference type="InterPro" id="IPR001387">
    <property type="entry name" value="Cro/C1-type_HTH"/>
</dbReference>
<dbReference type="InterPro" id="IPR050400">
    <property type="entry name" value="Bact_Cytoskel_RodZ"/>
</dbReference>
<keyword evidence="1" id="KW-1133">Transmembrane helix</keyword>
<dbReference type="EMBL" id="AONB01000037">
    <property type="protein sequence ID" value="EXJ09071.1"/>
    <property type="molecule type" value="Genomic_DNA"/>
</dbReference>
<evidence type="ECO:0000256" key="1">
    <source>
        <dbReference type="SAM" id="Phobius"/>
    </source>
</evidence>
<keyword evidence="1" id="KW-0472">Membrane</keyword>
<evidence type="ECO:0000313" key="2">
    <source>
        <dbReference type="EMBL" id="EXJ09071.1"/>
    </source>
</evidence>
<organism evidence="2 3">
    <name type="scientific">Nitrincola nitratireducens</name>
    <dbReference type="NCBI Taxonomy" id="1229521"/>
    <lineage>
        <taxon>Bacteria</taxon>
        <taxon>Pseudomonadati</taxon>
        <taxon>Pseudomonadota</taxon>
        <taxon>Gammaproteobacteria</taxon>
        <taxon>Oceanospirillales</taxon>
        <taxon>Oceanospirillaceae</taxon>
        <taxon>Nitrincola</taxon>
    </lineage>
</organism>
<dbReference type="InterPro" id="IPR010982">
    <property type="entry name" value="Lambda_DNA-bd_dom_sf"/>
</dbReference>
<gene>
    <name evidence="2" type="ORF">D791_04001</name>
</gene>
<dbReference type="AlphaFoldDB" id="W9UWG1"/>
<feature type="transmembrane region" description="Helical" evidence="1">
    <location>
        <begin position="114"/>
        <end position="133"/>
    </location>
</feature>
<dbReference type="GO" id="GO:0003677">
    <property type="term" value="F:DNA binding"/>
    <property type="evidence" value="ECO:0007669"/>
    <property type="project" value="InterPro"/>
</dbReference>
<dbReference type="STRING" id="1229521.D791_04001"/>
<accession>W9UWG1</accession>
<evidence type="ECO:0000313" key="3">
    <source>
        <dbReference type="Proteomes" id="UP000019464"/>
    </source>
</evidence>
<reference evidence="3" key="1">
    <citation type="submission" date="2012-11" db="EMBL/GenBank/DDBJ databases">
        <authorList>
            <person name="Singh A."/>
            <person name="Pinnaka A.K."/>
            <person name="Vaidya B."/>
        </authorList>
    </citation>
    <scope>NUCLEOTIDE SEQUENCE [LARGE SCALE GENOMIC DNA]</scope>
    <source>
        <strain evidence="3">AK23</strain>
    </source>
</reference>
<keyword evidence="3" id="KW-1185">Reference proteome</keyword>
<dbReference type="PANTHER" id="PTHR34475:SF1">
    <property type="entry name" value="CYTOSKELETON PROTEIN RODZ"/>
    <property type="match status" value="1"/>
</dbReference>
<keyword evidence="1" id="KW-0812">Transmembrane</keyword>
<proteinExistence type="predicted"/>
<dbReference type="Pfam" id="PF13413">
    <property type="entry name" value="HTH_25"/>
    <property type="match status" value="1"/>
</dbReference>
<reference evidence="2 3" key="2">
    <citation type="journal article" date="2015" name="Syst. Appl. Microbiol.">
        <title>Nitrincola nitratireducens sp. nov. isolated from a haloalkaline crater lake.</title>
        <authorList>
            <person name="Singh A."/>
            <person name="Vaidya B."/>
            <person name="Tanuku N.R."/>
            <person name="Pinnaka A.K."/>
        </authorList>
    </citation>
    <scope>NUCLEOTIDE SEQUENCE [LARGE SCALE GENOMIC DNA]</scope>
    <source>
        <strain evidence="2 3">AK23</strain>
    </source>
</reference>
<comment type="caution">
    <text evidence="2">The sequence shown here is derived from an EMBL/GenBank/DDBJ whole genome shotgun (WGS) entry which is preliminary data.</text>
</comment>
<protein>
    <submittedName>
        <fullName evidence="2">Cytoskeletal protein RodZ</fullName>
    </submittedName>
</protein>
<dbReference type="Gene3D" id="1.10.260.40">
    <property type="entry name" value="lambda repressor-like DNA-binding domains"/>
    <property type="match status" value="1"/>
</dbReference>